<protein>
    <submittedName>
        <fullName evidence="4">Uncharacterized protein</fullName>
    </submittedName>
</protein>
<feature type="region of interest" description="Disordered" evidence="3">
    <location>
        <begin position="359"/>
        <end position="390"/>
    </location>
</feature>
<dbReference type="PROSITE" id="PS51073">
    <property type="entry name" value="RPEL"/>
    <property type="match status" value="1"/>
</dbReference>
<keyword evidence="5" id="KW-1185">Reference proteome</keyword>
<dbReference type="Gene3D" id="6.10.140.2040">
    <property type="match status" value="2"/>
</dbReference>
<dbReference type="STRING" id="361077.A0A152A8G8"/>
<evidence type="ECO:0000256" key="2">
    <source>
        <dbReference type="PROSITE-ProRule" id="PRU00401"/>
    </source>
</evidence>
<feature type="repeat" description="RPEL" evidence="2">
    <location>
        <begin position="66"/>
        <end position="91"/>
    </location>
</feature>
<dbReference type="InterPro" id="IPR004018">
    <property type="entry name" value="RPEL_repeat"/>
</dbReference>
<gene>
    <name evidence="4" type="ORF">DLAC_01358</name>
</gene>
<accession>A0A152A8G8</accession>
<evidence type="ECO:0000313" key="4">
    <source>
        <dbReference type="EMBL" id="KYR02512.1"/>
    </source>
</evidence>
<comment type="caution">
    <text evidence="4">The sequence shown here is derived from an EMBL/GenBank/DDBJ whole genome shotgun (WGS) entry which is preliminary data.</text>
</comment>
<feature type="compositionally biased region" description="Low complexity" evidence="3">
    <location>
        <begin position="361"/>
        <end position="372"/>
    </location>
</feature>
<dbReference type="SMART" id="SM00707">
    <property type="entry name" value="RPEL"/>
    <property type="match status" value="4"/>
</dbReference>
<dbReference type="OrthoDB" id="21465at2759"/>
<keyword evidence="1" id="KW-0677">Repeat</keyword>
<sequence length="390" mass="44276">MSNNHDVIKSNNEFSQICKLVNKQLDNRENKYEELLNKGILKNHHNVVSPGIQLVSSQLKFQKTTSTLDRKLENRPSINDLFDHHIIENSPLLSNYIAPSLHSKKKYLEFLQTQSQLLQKLDNRPTPSQMILSTILKNQFDDNSDLIESLELPSSQSLKSNNSSIYDNFLFESNNNTLDDSNNNDDSDSLSSSSSISSSLSSYSSSISFLSASDLFHQQQRSQRTLGSNSFDETVKILNSKLQNRINKELLIQNGILKSRDIAPSIQATQNQLKFQKITISNNLEKRLVHYDLLNGIHMDTNSNVNTNSNINQTINKLNSLVESRPSIDDLYQHNILIKQHENQQTNNRNSKELKSTIKLSDNNGSSSSNNNTIESEIQFAHDDENDNHS</sequence>
<evidence type="ECO:0000313" key="5">
    <source>
        <dbReference type="Proteomes" id="UP000076078"/>
    </source>
</evidence>
<evidence type="ECO:0000256" key="1">
    <source>
        <dbReference type="ARBA" id="ARBA00022737"/>
    </source>
</evidence>
<evidence type="ECO:0000256" key="3">
    <source>
        <dbReference type="SAM" id="MobiDB-lite"/>
    </source>
</evidence>
<name>A0A152A8G8_TIELA</name>
<reference evidence="4 5" key="1">
    <citation type="submission" date="2015-12" db="EMBL/GenBank/DDBJ databases">
        <title>Dictyostelia acquired genes for synthesis and detection of signals that induce cell-type specialization by lateral gene transfer from prokaryotes.</title>
        <authorList>
            <person name="Gloeckner G."/>
            <person name="Schaap P."/>
        </authorList>
    </citation>
    <scope>NUCLEOTIDE SEQUENCE [LARGE SCALE GENOMIC DNA]</scope>
    <source>
        <strain evidence="4 5">TK</strain>
    </source>
</reference>
<dbReference type="EMBL" id="LODT01000004">
    <property type="protein sequence ID" value="KYR02512.1"/>
    <property type="molecule type" value="Genomic_DNA"/>
</dbReference>
<proteinExistence type="predicted"/>
<feature type="compositionally biased region" description="Basic and acidic residues" evidence="3">
    <location>
        <begin position="380"/>
        <end position="390"/>
    </location>
</feature>
<organism evidence="4 5">
    <name type="scientific">Tieghemostelium lacteum</name>
    <name type="common">Slime mold</name>
    <name type="synonym">Dictyostelium lacteum</name>
    <dbReference type="NCBI Taxonomy" id="361077"/>
    <lineage>
        <taxon>Eukaryota</taxon>
        <taxon>Amoebozoa</taxon>
        <taxon>Evosea</taxon>
        <taxon>Eumycetozoa</taxon>
        <taxon>Dictyostelia</taxon>
        <taxon>Dictyosteliales</taxon>
        <taxon>Raperosteliaceae</taxon>
        <taxon>Tieghemostelium</taxon>
    </lineage>
</organism>
<dbReference type="InParanoid" id="A0A152A8G8"/>
<dbReference type="Proteomes" id="UP000076078">
    <property type="component" value="Unassembled WGS sequence"/>
</dbReference>
<dbReference type="AlphaFoldDB" id="A0A152A8G8"/>